<dbReference type="Gene3D" id="3.40.50.880">
    <property type="match status" value="1"/>
</dbReference>
<proteinExistence type="predicted"/>
<dbReference type="Proteomes" id="UP000251721">
    <property type="component" value="Unassembled WGS sequence"/>
</dbReference>
<dbReference type="GO" id="GO:0003883">
    <property type="term" value="F:CTP synthase activity"/>
    <property type="evidence" value="ECO:0007669"/>
    <property type="project" value="UniProtKB-EC"/>
</dbReference>
<name>A0A2X3FB70_KLEPN</name>
<dbReference type="EC" id="6.3.4.2" evidence="1"/>
<protein>
    <submittedName>
        <fullName evidence="1">CTP synthase</fullName>
        <ecNumber evidence="1">6.3.4.2</ecNumber>
    </submittedName>
</protein>
<evidence type="ECO:0000313" key="2">
    <source>
        <dbReference type="Proteomes" id="UP000251721"/>
    </source>
</evidence>
<dbReference type="InterPro" id="IPR029062">
    <property type="entry name" value="Class_I_gatase-like"/>
</dbReference>
<dbReference type="SUPFAM" id="SSF52317">
    <property type="entry name" value="Class I glutamine amidotransferase-like"/>
    <property type="match status" value="1"/>
</dbReference>
<evidence type="ECO:0000313" key="1">
    <source>
        <dbReference type="EMBL" id="SQC45621.1"/>
    </source>
</evidence>
<reference evidence="1 2" key="1">
    <citation type="submission" date="2018-06" db="EMBL/GenBank/DDBJ databases">
        <authorList>
            <consortium name="Pathogen Informatics"/>
            <person name="Doyle S."/>
        </authorList>
    </citation>
    <scope>NUCLEOTIDE SEQUENCE [LARGE SCALE GENOMIC DNA]</scope>
    <source>
        <strain evidence="1 2">NCTC13465</strain>
    </source>
</reference>
<keyword evidence="1" id="KW-0436">Ligase</keyword>
<dbReference type="EMBL" id="UAWQ01000018">
    <property type="protein sequence ID" value="SQC45621.1"/>
    <property type="molecule type" value="Genomic_DNA"/>
</dbReference>
<gene>
    <name evidence="1" type="primary">pyrG_4</name>
    <name evidence="1" type="ORF">NCTC13465_04182</name>
</gene>
<sequence>MKKLNPAGEVTIGMVGKYIELPDAYKSVIEALKHGGLKIALPSTSS</sequence>
<organism evidence="1 2">
    <name type="scientific">Klebsiella pneumoniae</name>
    <dbReference type="NCBI Taxonomy" id="573"/>
    <lineage>
        <taxon>Bacteria</taxon>
        <taxon>Pseudomonadati</taxon>
        <taxon>Pseudomonadota</taxon>
        <taxon>Gammaproteobacteria</taxon>
        <taxon>Enterobacterales</taxon>
        <taxon>Enterobacteriaceae</taxon>
        <taxon>Klebsiella/Raoultella group</taxon>
        <taxon>Klebsiella</taxon>
        <taxon>Klebsiella pneumoniae complex</taxon>
    </lineage>
</organism>
<accession>A0A2X3FB70</accession>
<dbReference type="AlphaFoldDB" id="A0A2X3FB70"/>